<evidence type="ECO:0000256" key="1">
    <source>
        <dbReference type="SAM" id="MobiDB-lite"/>
    </source>
</evidence>
<dbReference type="PRINTS" id="PR00625">
    <property type="entry name" value="JDOMAIN"/>
</dbReference>
<dbReference type="PROSITE" id="PS50076">
    <property type="entry name" value="DNAJ_2"/>
    <property type="match status" value="1"/>
</dbReference>
<feature type="domain" description="J" evidence="2">
    <location>
        <begin position="83"/>
        <end position="159"/>
    </location>
</feature>
<dbReference type="Proteomes" id="UP000770015">
    <property type="component" value="Unassembled WGS sequence"/>
</dbReference>
<dbReference type="InterPro" id="IPR001623">
    <property type="entry name" value="DnaJ_domain"/>
</dbReference>
<feature type="region of interest" description="Disordered" evidence="1">
    <location>
        <begin position="43"/>
        <end position="78"/>
    </location>
</feature>
<dbReference type="Pfam" id="PF00226">
    <property type="entry name" value="DnaJ"/>
    <property type="match status" value="1"/>
</dbReference>
<dbReference type="OrthoDB" id="445556at2759"/>
<dbReference type="CDD" id="cd06257">
    <property type="entry name" value="DnaJ"/>
    <property type="match status" value="1"/>
</dbReference>
<dbReference type="Gene3D" id="1.10.287.110">
    <property type="entry name" value="DnaJ domain"/>
    <property type="match status" value="1"/>
</dbReference>
<evidence type="ECO:0000313" key="4">
    <source>
        <dbReference type="Proteomes" id="UP000770015"/>
    </source>
</evidence>
<reference evidence="3" key="1">
    <citation type="journal article" date="2021" name="Nat. Commun.">
        <title>Genetic determinants of endophytism in the Arabidopsis root mycobiome.</title>
        <authorList>
            <person name="Mesny F."/>
            <person name="Miyauchi S."/>
            <person name="Thiergart T."/>
            <person name="Pickel B."/>
            <person name="Atanasova L."/>
            <person name="Karlsson M."/>
            <person name="Huettel B."/>
            <person name="Barry K.W."/>
            <person name="Haridas S."/>
            <person name="Chen C."/>
            <person name="Bauer D."/>
            <person name="Andreopoulos W."/>
            <person name="Pangilinan J."/>
            <person name="LaButti K."/>
            <person name="Riley R."/>
            <person name="Lipzen A."/>
            <person name="Clum A."/>
            <person name="Drula E."/>
            <person name="Henrissat B."/>
            <person name="Kohler A."/>
            <person name="Grigoriev I.V."/>
            <person name="Martin F.M."/>
            <person name="Hacquard S."/>
        </authorList>
    </citation>
    <scope>NUCLEOTIDE SEQUENCE</scope>
    <source>
        <strain evidence="3">MPI-SDFR-AT-0117</strain>
    </source>
</reference>
<keyword evidence="4" id="KW-1185">Reference proteome</keyword>
<evidence type="ECO:0000313" key="3">
    <source>
        <dbReference type="EMBL" id="KAH6668135.1"/>
    </source>
</evidence>
<dbReference type="InterPro" id="IPR018253">
    <property type="entry name" value="DnaJ_domain_CS"/>
</dbReference>
<dbReference type="InterPro" id="IPR050817">
    <property type="entry name" value="DjlA_DnaK_co-chaperone"/>
</dbReference>
<dbReference type="PROSITE" id="PS00636">
    <property type="entry name" value="DNAJ_1"/>
    <property type="match status" value="1"/>
</dbReference>
<dbReference type="SUPFAM" id="SSF46565">
    <property type="entry name" value="Chaperone J-domain"/>
    <property type="match status" value="1"/>
</dbReference>
<dbReference type="EMBL" id="JAGSXJ010000034">
    <property type="protein sequence ID" value="KAH6668135.1"/>
    <property type="molecule type" value="Genomic_DNA"/>
</dbReference>
<dbReference type="InterPro" id="IPR036869">
    <property type="entry name" value="J_dom_sf"/>
</dbReference>
<gene>
    <name evidence="3" type="ORF">F5X68DRAFT_216783</name>
</gene>
<dbReference type="PANTHER" id="PTHR24074">
    <property type="entry name" value="CO-CHAPERONE PROTEIN DJLA"/>
    <property type="match status" value="1"/>
</dbReference>
<feature type="compositionally biased region" description="Basic and acidic residues" evidence="1">
    <location>
        <begin position="59"/>
        <end position="72"/>
    </location>
</feature>
<feature type="compositionally biased region" description="Polar residues" evidence="1">
    <location>
        <begin position="43"/>
        <end position="55"/>
    </location>
</feature>
<accession>A0A9P9A6U4</accession>
<protein>
    <recommendedName>
        <fullName evidence="2">J domain-containing protein</fullName>
    </recommendedName>
</protein>
<proteinExistence type="predicted"/>
<evidence type="ECO:0000259" key="2">
    <source>
        <dbReference type="PROSITE" id="PS50076"/>
    </source>
</evidence>
<organism evidence="3 4">
    <name type="scientific">Plectosphaerella plurivora</name>
    <dbReference type="NCBI Taxonomy" id="936078"/>
    <lineage>
        <taxon>Eukaryota</taxon>
        <taxon>Fungi</taxon>
        <taxon>Dikarya</taxon>
        <taxon>Ascomycota</taxon>
        <taxon>Pezizomycotina</taxon>
        <taxon>Sordariomycetes</taxon>
        <taxon>Hypocreomycetidae</taxon>
        <taxon>Glomerellales</taxon>
        <taxon>Plectosphaerellaceae</taxon>
        <taxon>Plectosphaerella</taxon>
    </lineage>
</organism>
<comment type="caution">
    <text evidence="3">The sequence shown here is derived from an EMBL/GenBank/DDBJ whole genome shotgun (WGS) entry which is preliminary data.</text>
</comment>
<dbReference type="AlphaFoldDB" id="A0A9P9A6U4"/>
<name>A0A9P9A6U4_9PEZI</name>
<sequence length="304" mass="34603">MDLRPIMTSKPTCRLVASTRPAMAARIPRVASCRCRGLPMPQQSHPVYASRNRTYATVRDSRDADKSQKSSEKTTWPSHAKPTPYDIFGLNPTSQYSKASFYHLVKLYHPDRQHHSGTASAIHVASLSAATRLERYRLVVLANDILSDPQKRKAYDAYGAGWVTSDHSVHDLYRQADRSWRHKPGNAAANATWEDWERWHEARDGKEHQEPVFMSNTYFLAFVLATIAIGSAMQANRAATSAIHVLDSRTAQEMALSDALRRRDQAVAGKGRHDRIEQFVRERENLRYDFSPDRHEHVQKSNPK</sequence>